<feature type="transmembrane region" description="Helical" evidence="2">
    <location>
        <begin position="152"/>
        <end position="171"/>
    </location>
</feature>
<feature type="transmembrane region" description="Helical" evidence="2">
    <location>
        <begin position="6"/>
        <end position="27"/>
    </location>
</feature>
<evidence type="ECO:0000256" key="2">
    <source>
        <dbReference type="SAM" id="Phobius"/>
    </source>
</evidence>
<keyword evidence="2" id="KW-1133">Transmembrane helix</keyword>
<evidence type="ECO:0008006" key="5">
    <source>
        <dbReference type="Google" id="ProtNLM"/>
    </source>
</evidence>
<evidence type="ECO:0000313" key="4">
    <source>
        <dbReference type="Proteomes" id="UP001223072"/>
    </source>
</evidence>
<protein>
    <recommendedName>
        <fullName evidence="5">Integral membrane protein</fullName>
    </recommendedName>
</protein>
<feature type="transmembrane region" description="Helical" evidence="2">
    <location>
        <begin position="34"/>
        <end position="53"/>
    </location>
</feature>
<name>A0ABU0RLT7_9ACTN</name>
<proteinExistence type="predicted"/>
<keyword evidence="4" id="KW-1185">Reference proteome</keyword>
<organism evidence="3 4">
    <name type="scientific">Streptomyces turgidiscabies</name>
    <dbReference type="NCBI Taxonomy" id="85558"/>
    <lineage>
        <taxon>Bacteria</taxon>
        <taxon>Bacillati</taxon>
        <taxon>Actinomycetota</taxon>
        <taxon>Actinomycetes</taxon>
        <taxon>Kitasatosporales</taxon>
        <taxon>Streptomycetaceae</taxon>
        <taxon>Streptomyces</taxon>
    </lineage>
</organism>
<feature type="transmembrane region" description="Helical" evidence="2">
    <location>
        <begin position="65"/>
        <end position="83"/>
    </location>
</feature>
<sequence>MIVALIVACEIGFWVLLALGLAVRYLLEWRRASVALLLCEPLLELVLFVATAIDLKNGGEPGWEHGLAALYIGFTVGYGHHTIRWLDGHAAHRLAGGPPPPKPPRYGMARARHEGGLWLRTVVMAAVACALLQAAAWYVGDGDTSSLRSAQSTALRVAGIHGLIALTYAIWPKKAPARYAETSALPARDPEHVPDLPVRGPRQDEQQVRQPVQVGRGERVHDLPVNLQRRPRGALGPAYDRARLVQEGRAGGAAGQDERA</sequence>
<gene>
    <name evidence="3" type="ORF">QFZ49_002618</name>
</gene>
<keyword evidence="2" id="KW-0472">Membrane</keyword>
<dbReference type="Proteomes" id="UP001223072">
    <property type="component" value="Unassembled WGS sequence"/>
</dbReference>
<keyword evidence="2" id="KW-0812">Transmembrane</keyword>
<evidence type="ECO:0000256" key="1">
    <source>
        <dbReference type="SAM" id="MobiDB-lite"/>
    </source>
</evidence>
<accession>A0ABU0RLT7</accession>
<feature type="transmembrane region" description="Helical" evidence="2">
    <location>
        <begin position="117"/>
        <end position="140"/>
    </location>
</feature>
<evidence type="ECO:0000313" key="3">
    <source>
        <dbReference type="EMBL" id="MDQ0932688.1"/>
    </source>
</evidence>
<comment type="caution">
    <text evidence="3">The sequence shown here is derived from an EMBL/GenBank/DDBJ whole genome shotgun (WGS) entry which is preliminary data.</text>
</comment>
<feature type="region of interest" description="Disordered" evidence="1">
    <location>
        <begin position="184"/>
        <end position="260"/>
    </location>
</feature>
<reference evidence="3 4" key="1">
    <citation type="submission" date="2023-07" db="EMBL/GenBank/DDBJ databases">
        <title>Comparative genomics of wheat-associated soil bacteria to identify genetic determinants of phenazine resistance.</title>
        <authorList>
            <person name="Mouncey N."/>
        </authorList>
    </citation>
    <scope>NUCLEOTIDE SEQUENCE [LARGE SCALE GENOMIC DNA]</scope>
    <source>
        <strain evidence="3 4">W2I16</strain>
    </source>
</reference>
<dbReference type="EMBL" id="JAUSZS010000003">
    <property type="protein sequence ID" value="MDQ0932688.1"/>
    <property type="molecule type" value="Genomic_DNA"/>
</dbReference>